<dbReference type="AlphaFoldDB" id="A0A1M6GU98"/>
<evidence type="ECO:0000313" key="2">
    <source>
        <dbReference type="EMBL" id="SHJ13558.1"/>
    </source>
</evidence>
<feature type="signal peptide" evidence="1">
    <location>
        <begin position="1"/>
        <end position="26"/>
    </location>
</feature>
<dbReference type="RefSeq" id="WP_073187298.1">
    <property type="nucleotide sequence ID" value="NZ_FQZG01000028.1"/>
</dbReference>
<keyword evidence="1" id="KW-0732">Signal</keyword>
<keyword evidence="3" id="KW-1185">Reference proteome</keyword>
<dbReference type="EMBL" id="FQZG01000028">
    <property type="protein sequence ID" value="SHJ13558.1"/>
    <property type="molecule type" value="Genomic_DNA"/>
</dbReference>
<sequence length="338" mass="36299">MKLFRYCAAAVLAGLLMTGPTPVANAAPVYTPPTPVVSVYNTPGSQFIGGRAWRTQCMMYSSSIVRCRTEIWASQVVRVGSGYRQINGWAFNNLTYLPSPRAAWAGNNLGRTASWTASDGRAWRTECDTALTGKGGCRTFARADVVISTGSGFQTVKRWVFNNQVQFSSASIPAVTSVPKSVLQRAVLTPTGFGPIQLGTSLSIMHGQYLAPGNLCSAHRASAEVRSFGVDLMDYLDGTIGNVWTSSPATPIGSSSGLSTFRVGMTYAQLTAAFPGKIQLVTRNSEGGPFQGASLREGPVELLFYKAWDQGDPEKLLPTDKIVTVRAREAAQDHFYGC</sequence>
<proteinExistence type="predicted"/>
<protein>
    <submittedName>
        <fullName evidence="2">Uncharacterized protein</fullName>
    </submittedName>
</protein>
<organism evidence="2 3">
    <name type="scientific">Tessaracoccus bendigoensis DSM 12906</name>
    <dbReference type="NCBI Taxonomy" id="1123357"/>
    <lineage>
        <taxon>Bacteria</taxon>
        <taxon>Bacillati</taxon>
        <taxon>Actinomycetota</taxon>
        <taxon>Actinomycetes</taxon>
        <taxon>Propionibacteriales</taxon>
        <taxon>Propionibacteriaceae</taxon>
        <taxon>Tessaracoccus</taxon>
    </lineage>
</organism>
<dbReference type="Proteomes" id="UP000184512">
    <property type="component" value="Unassembled WGS sequence"/>
</dbReference>
<feature type="chain" id="PRO_5009917859" evidence="1">
    <location>
        <begin position="27"/>
        <end position="338"/>
    </location>
</feature>
<reference evidence="2 3" key="1">
    <citation type="submission" date="2016-11" db="EMBL/GenBank/DDBJ databases">
        <authorList>
            <person name="Jaros S."/>
            <person name="Januszkiewicz K."/>
            <person name="Wedrychowicz H."/>
        </authorList>
    </citation>
    <scope>NUCLEOTIDE SEQUENCE [LARGE SCALE GENOMIC DNA]</scope>
    <source>
        <strain evidence="2 3">DSM 12906</strain>
    </source>
</reference>
<evidence type="ECO:0000256" key="1">
    <source>
        <dbReference type="SAM" id="SignalP"/>
    </source>
</evidence>
<accession>A0A1M6GU98</accession>
<dbReference type="STRING" id="1123357.SAMN02745244_01799"/>
<gene>
    <name evidence="2" type="ORF">SAMN02745244_01799</name>
</gene>
<name>A0A1M6GU98_9ACTN</name>
<evidence type="ECO:0000313" key="3">
    <source>
        <dbReference type="Proteomes" id="UP000184512"/>
    </source>
</evidence>
<dbReference type="OrthoDB" id="3722468at2"/>